<evidence type="ECO:0000259" key="2">
    <source>
        <dbReference type="PROSITE" id="PS50057"/>
    </source>
</evidence>
<dbReference type="PROSITE" id="PS50106">
    <property type="entry name" value="PDZ"/>
    <property type="match status" value="1"/>
</dbReference>
<evidence type="ECO:0008006" key="6">
    <source>
        <dbReference type="Google" id="ProtNLM"/>
    </source>
</evidence>
<dbReference type="OrthoDB" id="123971at2759"/>
<dbReference type="SMART" id="SM01196">
    <property type="entry name" value="FERM_C"/>
    <property type="match status" value="1"/>
</dbReference>
<dbReference type="InterPro" id="IPR052074">
    <property type="entry name" value="NonRcpt_TyrProt_Phosphatase"/>
</dbReference>
<feature type="compositionally biased region" description="Basic and acidic residues" evidence="1">
    <location>
        <begin position="518"/>
        <end position="535"/>
    </location>
</feature>
<dbReference type="Gene3D" id="2.30.29.30">
    <property type="entry name" value="Pleckstrin-homology domain (PH domain)/Phosphotyrosine-binding domain (PTB)"/>
    <property type="match status" value="1"/>
</dbReference>
<dbReference type="InParanoid" id="A0A6L2Q241"/>
<dbReference type="CDD" id="cd14473">
    <property type="entry name" value="FERM_B-lobe"/>
    <property type="match status" value="1"/>
</dbReference>
<feature type="domain" description="PDZ" evidence="3">
    <location>
        <begin position="714"/>
        <end position="795"/>
    </location>
</feature>
<dbReference type="CDD" id="cd17101">
    <property type="entry name" value="FERM_F1_PTPN13_like"/>
    <property type="match status" value="1"/>
</dbReference>
<dbReference type="GO" id="GO:0030182">
    <property type="term" value="P:neuron differentiation"/>
    <property type="evidence" value="ECO:0007669"/>
    <property type="project" value="UniProtKB-ARBA"/>
</dbReference>
<gene>
    <name evidence="4" type="ORF">Cfor_09477</name>
</gene>
<dbReference type="InterPro" id="IPR029071">
    <property type="entry name" value="Ubiquitin-like_domsf"/>
</dbReference>
<dbReference type="InterPro" id="IPR011993">
    <property type="entry name" value="PH-like_dom_sf"/>
</dbReference>
<dbReference type="CDD" id="cd00136">
    <property type="entry name" value="PDZ_canonical"/>
    <property type="match status" value="1"/>
</dbReference>
<dbReference type="InterPro" id="IPR001478">
    <property type="entry name" value="PDZ"/>
</dbReference>
<reference evidence="5" key="1">
    <citation type="submission" date="2020-01" db="EMBL/GenBank/DDBJ databases">
        <title>Draft genome sequence of the Termite Coptotermes fromosanus.</title>
        <authorList>
            <person name="Itakura S."/>
            <person name="Yosikawa Y."/>
            <person name="Umezawa K."/>
        </authorList>
    </citation>
    <scope>NUCLEOTIDE SEQUENCE [LARGE SCALE GENOMIC DNA]</scope>
</reference>
<dbReference type="InterPro" id="IPR019748">
    <property type="entry name" value="FERM_central"/>
</dbReference>
<dbReference type="SUPFAM" id="SSF54236">
    <property type="entry name" value="Ubiquitin-like"/>
    <property type="match status" value="1"/>
</dbReference>
<dbReference type="InterPro" id="IPR019749">
    <property type="entry name" value="Band_41_domain"/>
</dbReference>
<keyword evidence="5" id="KW-1185">Reference proteome</keyword>
<dbReference type="Gene3D" id="2.30.42.10">
    <property type="match status" value="1"/>
</dbReference>
<protein>
    <recommendedName>
        <fullName evidence="6">FERM domain-containing protein</fullName>
    </recommendedName>
</protein>
<dbReference type="PANTHER" id="PTHR46900">
    <property type="entry name" value="TYROSINE-PROTEIN PHOSPHATASE NON-RECEPTOR TYPE 13"/>
    <property type="match status" value="1"/>
</dbReference>
<dbReference type="InterPro" id="IPR018980">
    <property type="entry name" value="FERM_PH-like_C"/>
</dbReference>
<feature type="region of interest" description="Disordered" evidence="1">
    <location>
        <begin position="515"/>
        <end position="535"/>
    </location>
</feature>
<dbReference type="SMART" id="SM00228">
    <property type="entry name" value="PDZ"/>
    <property type="match status" value="1"/>
</dbReference>
<dbReference type="PRINTS" id="PR00935">
    <property type="entry name" value="BAND41"/>
</dbReference>
<dbReference type="Pfam" id="PF09380">
    <property type="entry name" value="FERM_C"/>
    <property type="match status" value="1"/>
</dbReference>
<dbReference type="SUPFAM" id="SSF47031">
    <property type="entry name" value="Second domain of FERM"/>
    <property type="match status" value="1"/>
</dbReference>
<feature type="domain" description="FERM" evidence="2">
    <location>
        <begin position="149"/>
        <end position="459"/>
    </location>
</feature>
<evidence type="ECO:0000313" key="5">
    <source>
        <dbReference type="Proteomes" id="UP000502823"/>
    </source>
</evidence>
<dbReference type="InterPro" id="IPR035963">
    <property type="entry name" value="FERM_2"/>
</dbReference>
<dbReference type="Pfam" id="PF00373">
    <property type="entry name" value="FERM_M"/>
    <property type="match status" value="1"/>
</dbReference>
<dbReference type="GO" id="GO:0009887">
    <property type="term" value="P:animal organ morphogenesis"/>
    <property type="evidence" value="ECO:0007669"/>
    <property type="project" value="UniProtKB-ARBA"/>
</dbReference>
<dbReference type="Proteomes" id="UP000502823">
    <property type="component" value="Unassembled WGS sequence"/>
</dbReference>
<accession>A0A6L2Q241</accession>
<dbReference type="AlphaFoldDB" id="A0A6L2Q241"/>
<dbReference type="SUPFAM" id="SSF50729">
    <property type="entry name" value="PH domain-like"/>
    <property type="match status" value="1"/>
</dbReference>
<dbReference type="SMART" id="SM00295">
    <property type="entry name" value="B41"/>
    <property type="match status" value="1"/>
</dbReference>
<dbReference type="EMBL" id="BLKM01000795">
    <property type="protein sequence ID" value="GFG38544.1"/>
    <property type="molecule type" value="Genomic_DNA"/>
</dbReference>
<name>A0A6L2Q241_COPFO</name>
<dbReference type="InterPro" id="IPR014352">
    <property type="entry name" value="FERM/acyl-CoA-bd_prot_sf"/>
</dbReference>
<proteinExistence type="predicted"/>
<dbReference type="InterPro" id="IPR036034">
    <property type="entry name" value="PDZ_sf"/>
</dbReference>
<evidence type="ECO:0000313" key="4">
    <source>
        <dbReference type="EMBL" id="GFG38544.1"/>
    </source>
</evidence>
<organism evidence="4 5">
    <name type="scientific">Coptotermes formosanus</name>
    <name type="common">Formosan subterranean termite</name>
    <dbReference type="NCBI Taxonomy" id="36987"/>
    <lineage>
        <taxon>Eukaryota</taxon>
        <taxon>Metazoa</taxon>
        <taxon>Ecdysozoa</taxon>
        <taxon>Arthropoda</taxon>
        <taxon>Hexapoda</taxon>
        <taxon>Insecta</taxon>
        <taxon>Pterygota</taxon>
        <taxon>Neoptera</taxon>
        <taxon>Polyneoptera</taxon>
        <taxon>Dictyoptera</taxon>
        <taxon>Blattodea</taxon>
        <taxon>Blattoidea</taxon>
        <taxon>Termitoidae</taxon>
        <taxon>Rhinotermitidae</taxon>
        <taxon>Coptotermes</taxon>
    </lineage>
</organism>
<comment type="caution">
    <text evidence="4">The sequence shown here is derived from an EMBL/GenBank/DDBJ whole genome shotgun (WGS) entry which is preliminary data.</text>
</comment>
<evidence type="ECO:0000259" key="3">
    <source>
        <dbReference type="PROSITE" id="PS50106"/>
    </source>
</evidence>
<dbReference type="SUPFAM" id="SSF50156">
    <property type="entry name" value="PDZ domain-like"/>
    <property type="match status" value="1"/>
</dbReference>
<dbReference type="PROSITE" id="PS50057">
    <property type="entry name" value="FERM_3"/>
    <property type="match status" value="1"/>
</dbReference>
<feature type="non-terminal residue" evidence="4">
    <location>
        <position position="1"/>
    </location>
</feature>
<evidence type="ECO:0000256" key="1">
    <source>
        <dbReference type="SAM" id="MobiDB-lite"/>
    </source>
</evidence>
<dbReference type="Pfam" id="PF00595">
    <property type="entry name" value="PDZ"/>
    <property type="match status" value="1"/>
</dbReference>
<dbReference type="Gene3D" id="1.20.80.10">
    <property type="match status" value="1"/>
</dbReference>
<sequence>VISEYCKVRDDNKPFSHLMIDLYKEVLESPPQASNKQSVGPSDTVVASAQRRTNSFPKECQRRLSSEDRHTKITKSCSLNTKTAQLDSRCLVQRAPSRLYRAAAASSRELDPRVKYCCPNTCIGPEFIVRASKPSRQIHIKGTKATCSKKVVVILLNGQKVDVICDPHTTTARQVFEVIVISEGLEDNFTLGLAALLAGDFAFLPHETKLHKVAPAGWDGNSKKRSARSCTFTLYLRVKFFMPSLRGVRNWTMKHLLYLQLRRCLLEQQIQCHIDQHVSLSGLALQAEFGDYSDQEHGSGEYFLLDHYVPESLLLQHEDEQALRKQMQLLHKERRGLDPGRAEEIYITLVQMLNGYSCHFYNAVWETKDGYNHQVLLAIDSQGLTLYKIHGTERHLHELFTWKRIQLLSYSKQYLFIMPQCDNKGTLKPTKYKLHMDHSKSFYVFHLASFHHKISMKLRSDVNSLQSLTAEFGVSIKTHLGRESKLYRIENSEINDLCSQQHVFVVPAVSVGSNSKNVSREADQRDVERRQTDKKASTANIVPLIESLVVTECSKQVDIEEHQNKENENPAARMKELVNCDGYIVPLRSEERKVANLDGKREVPDCVCSTVLRDQANSFKGTSFSQQIRIRMGTKTFSNVHKEDVSSYQKPYATASIIMSDTYKQSSLQDAYVLNSSIKSAEEKFEVDFQETLSESLLEKLNTLPCKEERILRTVKMRRDKCGNLGIQIKAGSDGGLYVQSVVPGGPAAAAGSVRRGDQLIAMDGHSLLSLKYEEAMYLLRTSGAEVEILLSQLNADKAVPVSEEEFRDIKAVEHDNVFQSPLKCPGPMDSTEGPCVPCIKHSTGSERISVIPTVHPEPPRSISVEDSSLNNIHCGMAVEEVSGLGKRVLTPVATLVTSKQLQCVEKHAVPIHNSHDVIRSACCVLLAEED</sequence>
<dbReference type="PANTHER" id="PTHR46900:SF2">
    <property type="entry name" value="TYROSINE-PROTEIN PHOSPHATASE NON-RECEPTOR TYPE 13"/>
    <property type="match status" value="1"/>
</dbReference>
<dbReference type="GO" id="GO:0071944">
    <property type="term" value="C:cell periphery"/>
    <property type="evidence" value="ECO:0007669"/>
    <property type="project" value="UniProtKB-ARBA"/>
</dbReference>
<dbReference type="InterPro" id="IPR000299">
    <property type="entry name" value="FERM_domain"/>
</dbReference>